<dbReference type="VEuPathDB" id="VectorBase:AQUA014007"/>
<dbReference type="AlphaFoldDB" id="A0A182XQ61"/>
<evidence type="ECO:0000313" key="2">
    <source>
        <dbReference type="Proteomes" id="UP000076407"/>
    </source>
</evidence>
<sequence>MLFHYIKHTTHTHKHDSKIHSHSCNATIINIQT</sequence>
<dbReference type="EnsemblMetazoa" id="AQUA014007-RA">
    <property type="protein sequence ID" value="AQUA014007-PA"/>
    <property type="gene ID" value="AQUA014007"/>
</dbReference>
<evidence type="ECO:0000313" key="1">
    <source>
        <dbReference type="EnsemblMetazoa" id="AQUA014007-PA"/>
    </source>
</evidence>
<name>A0A182XQ61_ANOQN</name>
<accession>A0A182XQ61</accession>
<organism evidence="1 2">
    <name type="scientific">Anopheles quadriannulatus</name>
    <name type="common">Mosquito</name>
    <dbReference type="NCBI Taxonomy" id="34691"/>
    <lineage>
        <taxon>Eukaryota</taxon>
        <taxon>Metazoa</taxon>
        <taxon>Ecdysozoa</taxon>
        <taxon>Arthropoda</taxon>
        <taxon>Hexapoda</taxon>
        <taxon>Insecta</taxon>
        <taxon>Pterygota</taxon>
        <taxon>Neoptera</taxon>
        <taxon>Endopterygota</taxon>
        <taxon>Diptera</taxon>
        <taxon>Nematocera</taxon>
        <taxon>Culicoidea</taxon>
        <taxon>Culicidae</taxon>
        <taxon>Anophelinae</taxon>
        <taxon>Anopheles</taxon>
    </lineage>
</organism>
<protein>
    <submittedName>
        <fullName evidence="1">Uncharacterized protein</fullName>
    </submittedName>
</protein>
<proteinExistence type="predicted"/>
<keyword evidence="2" id="KW-1185">Reference proteome</keyword>
<reference evidence="1" key="1">
    <citation type="submission" date="2020-05" db="UniProtKB">
        <authorList>
            <consortium name="EnsemblMetazoa"/>
        </authorList>
    </citation>
    <scope>IDENTIFICATION</scope>
    <source>
        <strain evidence="1">SANGQUA</strain>
    </source>
</reference>
<dbReference type="Proteomes" id="UP000076407">
    <property type="component" value="Unassembled WGS sequence"/>
</dbReference>